<organism evidence="2 3">
    <name type="scientific">Paralvinella palmiformis</name>
    <dbReference type="NCBI Taxonomy" id="53620"/>
    <lineage>
        <taxon>Eukaryota</taxon>
        <taxon>Metazoa</taxon>
        <taxon>Spiralia</taxon>
        <taxon>Lophotrochozoa</taxon>
        <taxon>Annelida</taxon>
        <taxon>Polychaeta</taxon>
        <taxon>Sedentaria</taxon>
        <taxon>Canalipalpata</taxon>
        <taxon>Terebellida</taxon>
        <taxon>Terebelliformia</taxon>
        <taxon>Alvinellidae</taxon>
        <taxon>Paralvinella</taxon>
    </lineage>
</organism>
<dbReference type="PROSITE" id="PS51406">
    <property type="entry name" value="FIBRINOGEN_C_2"/>
    <property type="match status" value="1"/>
</dbReference>
<dbReference type="Gene3D" id="3.90.215.10">
    <property type="entry name" value="Gamma Fibrinogen, chain A, domain 1"/>
    <property type="match status" value="1"/>
</dbReference>
<keyword evidence="3" id="KW-1185">Reference proteome</keyword>
<protein>
    <recommendedName>
        <fullName evidence="1">Fibrinogen C-terminal domain-containing protein</fullName>
    </recommendedName>
</protein>
<dbReference type="SMART" id="SM00186">
    <property type="entry name" value="FBG"/>
    <property type="match status" value="1"/>
</dbReference>
<evidence type="ECO:0000313" key="3">
    <source>
        <dbReference type="Proteomes" id="UP001208570"/>
    </source>
</evidence>
<feature type="domain" description="Fibrinogen C-terminal" evidence="1">
    <location>
        <begin position="1"/>
        <end position="194"/>
    </location>
</feature>
<comment type="caution">
    <text evidence="2">The sequence shown here is derived from an EMBL/GenBank/DDBJ whole genome shotgun (WGS) entry which is preliminary data.</text>
</comment>
<dbReference type="InterPro" id="IPR002181">
    <property type="entry name" value="Fibrinogen_a/b/g_C_dom"/>
</dbReference>
<dbReference type="InterPro" id="IPR050373">
    <property type="entry name" value="Fibrinogen_C-term_domain"/>
</dbReference>
<dbReference type="SUPFAM" id="SSF56496">
    <property type="entry name" value="Fibrinogen C-terminal domain-like"/>
    <property type="match status" value="1"/>
</dbReference>
<dbReference type="Gene3D" id="4.10.530.10">
    <property type="entry name" value="Gamma-fibrinogen Carboxyl Terminal Fragment, domain 2"/>
    <property type="match status" value="1"/>
</dbReference>
<dbReference type="Pfam" id="PF00147">
    <property type="entry name" value="Fibrinogen_C"/>
    <property type="match status" value="1"/>
</dbReference>
<evidence type="ECO:0000259" key="1">
    <source>
        <dbReference type="PROSITE" id="PS51406"/>
    </source>
</evidence>
<gene>
    <name evidence="2" type="ORF">LSH36_839g04032</name>
</gene>
<reference evidence="2" key="1">
    <citation type="journal article" date="2023" name="Mol. Biol. Evol.">
        <title>Third-Generation Sequencing Reveals the Adaptive Role of the Epigenome in Three Deep-Sea Polychaetes.</title>
        <authorList>
            <person name="Perez M."/>
            <person name="Aroh O."/>
            <person name="Sun Y."/>
            <person name="Lan Y."/>
            <person name="Juniper S.K."/>
            <person name="Young C.R."/>
            <person name="Angers B."/>
            <person name="Qian P.Y."/>
        </authorList>
    </citation>
    <scope>NUCLEOTIDE SEQUENCE</scope>
    <source>
        <strain evidence="2">P08H-3</strain>
    </source>
</reference>
<name>A0AAD9IZJ1_9ANNE</name>
<dbReference type="EMBL" id="JAODUP010000839">
    <property type="protein sequence ID" value="KAK2143463.1"/>
    <property type="molecule type" value="Genomic_DNA"/>
</dbReference>
<dbReference type="Proteomes" id="UP001208570">
    <property type="component" value="Unassembled WGS sequence"/>
</dbReference>
<dbReference type="InterPro" id="IPR036056">
    <property type="entry name" value="Fibrinogen-like_C"/>
</dbReference>
<feature type="non-terminal residue" evidence="2">
    <location>
        <position position="1"/>
    </location>
</feature>
<sequence length="194" mass="22483">CNPSGVFHLFHPHSDTYTDVYCDQKTKWKMDCEVIMRRLDVSVNFNREWEDYKRGIFGRLPDIHYSTISLHVTTIIFHRPFKTLNIPSCYFCSKGNEFMHKITTEEQPYLLRVELRSYEGEFIYAEYRNVWIGPESDNYRLHVTGNLHNSTAGDSLHHHNGMVFSTVSRDNDEAVDNCAPKHGAACSDTVLVSS</sequence>
<dbReference type="GO" id="GO:0005615">
    <property type="term" value="C:extracellular space"/>
    <property type="evidence" value="ECO:0007669"/>
    <property type="project" value="TreeGrafter"/>
</dbReference>
<evidence type="ECO:0000313" key="2">
    <source>
        <dbReference type="EMBL" id="KAK2143463.1"/>
    </source>
</evidence>
<dbReference type="AlphaFoldDB" id="A0AAD9IZJ1"/>
<proteinExistence type="predicted"/>
<dbReference type="InterPro" id="IPR014716">
    <property type="entry name" value="Fibrinogen_a/b/g_C_1"/>
</dbReference>
<accession>A0AAD9IZJ1</accession>
<dbReference type="PANTHER" id="PTHR19143">
    <property type="entry name" value="FIBRINOGEN/TENASCIN/ANGIOPOEITIN"/>
    <property type="match status" value="1"/>
</dbReference>